<keyword evidence="2 5" id="KW-0812">Transmembrane</keyword>
<evidence type="ECO:0000256" key="5">
    <source>
        <dbReference type="SAM" id="Phobius"/>
    </source>
</evidence>
<keyword evidence="8" id="KW-1185">Reference proteome</keyword>
<feature type="transmembrane region" description="Helical" evidence="5">
    <location>
        <begin position="47"/>
        <end position="67"/>
    </location>
</feature>
<dbReference type="GO" id="GO:0022857">
    <property type="term" value="F:transmembrane transporter activity"/>
    <property type="evidence" value="ECO:0007669"/>
    <property type="project" value="InterPro"/>
</dbReference>
<feature type="transmembrane region" description="Helical" evidence="5">
    <location>
        <begin position="298"/>
        <end position="322"/>
    </location>
</feature>
<dbReference type="RefSeq" id="WP_189132462.1">
    <property type="nucleotide sequence ID" value="NZ_BMMS01000013.1"/>
</dbReference>
<evidence type="ECO:0000256" key="3">
    <source>
        <dbReference type="ARBA" id="ARBA00022989"/>
    </source>
</evidence>
<keyword evidence="3 5" id="KW-1133">Transmembrane helix</keyword>
<proteinExistence type="predicted"/>
<organism evidence="7 8">
    <name type="scientific">Wenjunlia tyrosinilytica</name>
    <dbReference type="NCBI Taxonomy" id="1544741"/>
    <lineage>
        <taxon>Bacteria</taxon>
        <taxon>Bacillati</taxon>
        <taxon>Actinomycetota</taxon>
        <taxon>Actinomycetes</taxon>
        <taxon>Kitasatosporales</taxon>
        <taxon>Streptomycetaceae</taxon>
        <taxon>Wenjunlia</taxon>
    </lineage>
</organism>
<dbReference type="EMBL" id="BMMS01000013">
    <property type="protein sequence ID" value="GGO89647.1"/>
    <property type="molecule type" value="Genomic_DNA"/>
</dbReference>
<name>A0A917ZSQ4_9ACTN</name>
<comment type="subcellular location">
    <subcellularLocation>
        <location evidence="1">Cell membrane</location>
        <topology evidence="1">Multi-pass membrane protein</topology>
    </subcellularLocation>
</comment>
<dbReference type="AlphaFoldDB" id="A0A917ZSQ4"/>
<keyword evidence="4 5" id="KW-0472">Membrane</keyword>
<dbReference type="InterPro" id="IPR036259">
    <property type="entry name" value="MFS_trans_sf"/>
</dbReference>
<feature type="domain" description="Major facilitator superfamily (MFS) profile" evidence="6">
    <location>
        <begin position="13"/>
        <end position="389"/>
    </location>
</feature>
<dbReference type="Pfam" id="PF07690">
    <property type="entry name" value="MFS_1"/>
    <property type="match status" value="1"/>
</dbReference>
<gene>
    <name evidence="7" type="ORF">GCM10012280_33370</name>
</gene>
<dbReference type="PANTHER" id="PTHR23514:SF13">
    <property type="entry name" value="INNER MEMBRANE PROTEIN YBJJ"/>
    <property type="match status" value="1"/>
</dbReference>
<feature type="transmembrane region" description="Helical" evidence="5">
    <location>
        <begin position="16"/>
        <end position="35"/>
    </location>
</feature>
<dbReference type="PANTHER" id="PTHR23514">
    <property type="entry name" value="BYPASS OF STOP CODON PROTEIN 6"/>
    <property type="match status" value="1"/>
</dbReference>
<reference evidence="7" key="2">
    <citation type="submission" date="2020-09" db="EMBL/GenBank/DDBJ databases">
        <authorList>
            <person name="Sun Q."/>
            <person name="Zhou Y."/>
        </authorList>
    </citation>
    <scope>NUCLEOTIDE SEQUENCE</scope>
    <source>
        <strain evidence="7">CGMCC 4.7201</strain>
    </source>
</reference>
<dbReference type="Proteomes" id="UP000641932">
    <property type="component" value="Unassembled WGS sequence"/>
</dbReference>
<reference evidence="7" key="1">
    <citation type="journal article" date="2014" name="Int. J. Syst. Evol. Microbiol.">
        <title>Complete genome sequence of Corynebacterium casei LMG S-19264T (=DSM 44701T), isolated from a smear-ripened cheese.</title>
        <authorList>
            <consortium name="US DOE Joint Genome Institute (JGI-PGF)"/>
            <person name="Walter F."/>
            <person name="Albersmeier A."/>
            <person name="Kalinowski J."/>
            <person name="Ruckert C."/>
        </authorList>
    </citation>
    <scope>NUCLEOTIDE SEQUENCE</scope>
    <source>
        <strain evidence="7">CGMCC 4.7201</strain>
    </source>
</reference>
<protein>
    <submittedName>
        <fullName evidence="7">MFS transporter</fullName>
    </submittedName>
</protein>
<dbReference type="InterPro" id="IPR020846">
    <property type="entry name" value="MFS_dom"/>
</dbReference>
<accession>A0A917ZSQ4</accession>
<comment type="caution">
    <text evidence="7">The sequence shown here is derived from an EMBL/GenBank/DDBJ whole genome shotgun (WGS) entry which is preliminary data.</text>
</comment>
<evidence type="ECO:0000256" key="4">
    <source>
        <dbReference type="ARBA" id="ARBA00023136"/>
    </source>
</evidence>
<evidence type="ECO:0000256" key="1">
    <source>
        <dbReference type="ARBA" id="ARBA00004651"/>
    </source>
</evidence>
<sequence>MVDTTPRLRLRQARGALLACFLVQGASFAVLVTRIPALQRQYGLSDGALTVLLAVVPIVAGAGSVSAETLARRFGLRHVLRWVQPVVCLSLIAVGAGSTLAELAVSLLVFGLCLGAVDATANMQGVALQQAYGRSIMLGFHAAFSLGGIAGASLAWAGAHWNHSLMALFAATACVTVPTALTASRWYADKPPVEGSAEEEPGARFPWKPLLPLCAVMAIAFIADSTVANWSAKYLEDVLHSSEQVATVPYNAYLVATLAGRSVGDLAVRRWGPAAVVRSGAVLSALGLAVTATANGAWLGVAGFTVLGLGLCAIVPQTFAAAGRIRPEKSDAAVARLNIFNYVGVLLGSPLVGAIGDAWSYRAALVVPMLLVLAILCLGRPFGVVQSTRLPLRA</sequence>
<dbReference type="CDD" id="cd17393">
    <property type="entry name" value="MFS_MosC_like"/>
    <property type="match status" value="1"/>
</dbReference>
<evidence type="ECO:0000313" key="8">
    <source>
        <dbReference type="Proteomes" id="UP000641932"/>
    </source>
</evidence>
<dbReference type="PROSITE" id="PS50850">
    <property type="entry name" value="MFS"/>
    <property type="match status" value="1"/>
</dbReference>
<dbReference type="SUPFAM" id="SSF103473">
    <property type="entry name" value="MFS general substrate transporter"/>
    <property type="match status" value="1"/>
</dbReference>
<evidence type="ECO:0000256" key="2">
    <source>
        <dbReference type="ARBA" id="ARBA00022692"/>
    </source>
</evidence>
<evidence type="ECO:0000259" key="6">
    <source>
        <dbReference type="PROSITE" id="PS50850"/>
    </source>
</evidence>
<dbReference type="InterPro" id="IPR051788">
    <property type="entry name" value="MFS_Transporter"/>
</dbReference>
<evidence type="ECO:0000313" key="7">
    <source>
        <dbReference type="EMBL" id="GGO89647.1"/>
    </source>
</evidence>
<dbReference type="Gene3D" id="1.20.1250.20">
    <property type="entry name" value="MFS general substrate transporter like domains"/>
    <property type="match status" value="2"/>
</dbReference>
<feature type="transmembrane region" description="Helical" evidence="5">
    <location>
        <begin position="165"/>
        <end position="188"/>
    </location>
</feature>
<dbReference type="InterPro" id="IPR011701">
    <property type="entry name" value="MFS"/>
</dbReference>
<feature type="transmembrane region" description="Helical" evidence="5">
    <location>
        <begin position="361"/>
        <end position="379"/>
    </location>
</feature>
<dbReference type="GO" id="GO:0005886">
    <property type="term" value="C:plasma membrane"/>
    <property type="evidence" value="ECO:0007669"/>
    <property type="project" value="UniProtKB-SubCell"/>
</dbReference>
<feature type="transmembrane region" description="Helical" evidence="5">
    <location>
        <begin position="334"/>
        <end position="355"/>
    </location>
</feature>
<feature type="transmembrane region" description="Helical" evidence="5">
    <location>
        <begin position="135"/>
        <end position="159"/>
    </location>
</feature>